<dbReference type="InParanoid" id="B4D5S0"/>
<feature type="region of interest" description="Disordered" evidence="1">
    <location>
        <begin position="190"/>
        <end position="249"/>
    </location>
</feature>
<dbReference type="Proteomes" id="UP000005824">
    <property type="component" value="Unassembled WGS sequence"/>
</dbReference>
<dbReference type="AlphaFoldDB" id="B4D5S0"/>
<gene>
    <name evidence="3" type="ORF">CfE428DRAFT_4259</name>
</gene>
<feature type="compositionally biased region" description="Basic and acidic residues" evidence="1">
    <location>
        <begin position="64"/>
        <end position="73"/>
    </location>
</feature>
<dbReference type="EMBL" id="ABVL01000014">
    <property type="protein sequence ID" value="EDY18123.1"/>
    <property type="molecule type" value="Genomic_DNA"/>
</dbReference>
<keyword evidence="2" id="KW-0732">Signal</keyword>
<feature type="region of interest" description="Disordered" evidence="1">
    <location>
        <begin position="22"/>
        <end position="73"/>
    </location>
</feature>
<name>B4D5S0_9BACT</name>
<keyword evidence="4" id="KW-1185">Reference proteome</keyword>
<feature type="chain" id="PRO_5002802838" evidence="2">
    <location>
        <begin position="23"/>
        <end position="249"/>
    </location>
</feature>
<evidence type="ECO:0000256" key="1">
    <source>
        <dbReference type="SAM" id="MobiDB-lite"/>
    </source>
</evidence>
<dbReference type="STRING" id="497964.CfE428DRAFT_4259"/>
<accession>B4D5S0</accession>
<reference evidence="3 4" key="1">
    <citation type="journal article" date="2011" name="J. Bacteriol.">
        <title>Genome sequence of Chthoniobacter flavus Ellin428, an aerobic heterotrophic soil bacterium.</title>
        <authorList>
            <person name="Kant R."/>
            <person name="van Passel M.W."/>
            <person name="Palva A."/>
            <person name="Lucas S."/>
            <person name="Lapidus A."/>
            <person name="Glavina Del Rio T."/>
            <person name="Dalin E."/>
            <person name="Tice H."/>
            <person name="Bruce D."/>
            <person name="Goodwin L."/>
            <person name="Pitluck S."/>
            <person name="Larimer F.W."/>
            <person name="Land M.L."/>
            <person name="Hauser L."/>
            <person name="Sangwan P."/>
            <person name="de Vos W.M."/>
            <person name="Janssen P.H."/>
            <person name="Smidt H."/>
        </authorList>
    </citation>
    <scope>NUCLEOTIDE SEQUENCE [LARGE SCALE GENOMIC DNA]</scope>
    <source>
        <strain evidence="3 4">Ellin428</strain>
    </source>
</reference>
<dbReference type="RefSeq" id="WP_006981583.1">
    <property type="nucleotide sequence ID" value="NZ_ABVL01000014.1"/>
</dbReference>
<feature type="signal peptide" evidence="2">
    <location>
        <begin position="1"/>
        <end position="22"/>
    </location>
</feature>
<sequence length="249" mass="27240">MTSFAKHIAVLAAALIATTALGDRSDDANKAGTPDPKGKTDSKDSGAKKKKKNKKPEGTPSPDGPRKVDIPVIKDHPSYGLSIPYFDGTGKRQMNFKIGVATRIDDDHVEMKDMTIETFNEQGEHDMQIDLPLSVFDNNKSAITTQTHVTINRADFVLSGDSMIFYTRSQQGGLAGNVHMTIFNLKEEASGNEADAEKAREKEPKTVTKVDKSLYEPDTFKTSQGRRQSAPSSSLSTEKPDKFYTPSAK</sequence>
<organism evidence="3 4">
    <name type="scientific">Chthoniobacter flavus Ellin428</name>
    <dbReference type="NCBI Taxonomy" id="497964"/>
    <lineage>
        <taxon>Bacteria</taxon>
        <taxon>Pseudomonadati</taxon>
        <taxon>Verrucomicrobiota</taxon>
        <taxon>Spartobacteria</taxon>
        <taxon>Chthoniobacterales</taxon>
        <taxon>Chthoniobacteraceae</taxon>
        <taxon>Chthoniobacter</taxon>
    </lineage>
</organism>
<feature type="compositionally biased region" description="Polar residues" evidence="1">
    <location>
        <begin position="220"/>
        <end position="237"/>
    </location>
</feature>
<comment type="caution">
    <text evidence="3">The sequence shown here is derived from an EMBL/GenBank/DDBJ whole genome shotgun (WGS) entry which is preliminary data.</text>
</comment>
<dbReference type="eggNOG" id="ENOG502ZG2A">
    <property type="taxonomic scope" value="Bacteria"/>
</dbReference>
<feature type="compositionally biased region" description="Basic and acidic residues" evidence="1">
    <location>
        <begin position="190"/>
        <end position="219"/>
    </location>
</feature>
<evidence type="ECO:0000313" key="3">
    <source>
        <dbReference type="EMBL" id="EDY18123.1"/>
    </source>
</evidence>
<protein>
    <submittedName>
        <fullName evidence="3">Uncharacterized protein</fullName>
    </submittedName>
</protein>
<proteinExistence type="predicted"/>
<evidence type="ECO:0000256" key="2">
    <source>
        <dbReference type="SAM" id="SignalP"/>
    </source>
</evidence>
<feature type="compositionally biased region" description="Basic and acidic residues" evidence="1">
    <location>
        <begin position="36"/>
        <end position="47"/>
    </location>
</feature>
<evidence type="ECO:0000313" key="4">
    <source>
        <dbReference type="Proteomes" id="UP000005824"/>
    </source>
</evidence>